<feature type="transmembrane region" description="Helical" evidence="1">
    <location>
        <begin position="12"/>
        <end position="34"/>
    </location>
</feature>
<gene>
    <name evidence="2" type="ORF">SAMN05421766_104458</name>
</gene>
<keyword evidence="1" id="KW-0812">Transmembrane</keyword>
<keyword evidence="1" id="KW-0472">Membrane</keyword>
<dbReference type="Proteomes" id="UP000185728">
    <property type="component" value="Unassembled WGS sequence"/>
</dbReference>
<evidence type="ECO:0000313" key="3">
    <source>
        <dbReference type="Proteomes" id="UP000185728"/>
    </source>
</evidence>
<evidence type="ECO:0000256" key="1">
    <source>
        <dbReference type="SAM" id="Phobius"/>
    </source>
</evidence>
<keyword evidence="1" id="KW-1133">Transmembrane helix</keyword>
<dbReference type="RefSeq" id="WP_262508150.1">
    <property type="nucleotide sequence ID" value="NZ_FTOB01000004.1"/>
</dbReference>
<comment type="caution">
    <text evidence="2">The sequence shown here is derived from an EMBL/GenBank/DDBJ whole genome shotgun (WGS) entry which is preliminary data.</text>
</comment>
<evidence type="ECO:0000313" key="2">
    <source>
        <dbReference type="EMBL" id="SIS86266.1"/>
    </source>
</evidence>
<dbReference type="EMBL" id="FTOB01000004">
    <property type="protein sequence ID" value="SIS86266.1"/>
    <property type="molecule type" value="Genomic_DNA"/>
</dbReference>
<protein>
    <submittedName>
        <fullName evidence="2">Uncharacterized protein</fullName>
    </submittedName>
</protein>
<sequence length="43" mass="4950">MKAMYIKLKTRIEGGDTLAMVVCFFISLSVFFILKVLNRELPL</sequence>
<reference evidence="2 3" key="1">
    <citation type="submission" date="2017-01" db="EMBL/GenBank/DDBJ databases">
        <authorList>
            <person name="Varghese N."/>
            <person name="Submissions S."/>
        </authorList>
    </citation>
    <scope>NUCLEOTIDE SEQUENCE [LARGE SCALE GENOMIC DNA]</scope>
    <source>
        <strain evidence="2 3">DSM 2061</strain>
    </source>
</reference>
<name>A0ABY1L050_9FLAO</name>
<organism evidence="2 3">
    <name type="scientific">Zobellia uliginosa</name>
    <dbReference type="NCBI Taxonomy" id="143224"/>
    <lineage>
        <taxon>Bacteria</taxon>
        <taxon>Pseudomonadati</taxon>
        <taxon>Bacteroidota</taxon>
        <taxon>Flavobacteriia</taxon>
        <taxon>Flavobacteriales</taxon>
        <taxon>Flavobacteriaceae</taxon>
        <taxon>Zobellia</taxon>
    </lineage>
</organism>
<proteinExistence type="predicted"/>
<accession>A0ABY1L050</accession>
<keyword evidence="3" id="KW-1185">Reference proteome</keyword>